<organism evidence="2 3">
    <name type="scientific">Coptis chinensis</name>
    <dbReference type="NCBI Taxonomy" id="261450"/>
    <lineage>
        <taxon>Eukaryota</taxon>
        <taxon>Viridiplantae</taxon>
        <taxon>Streptophyta</taxon>
        <taxon>Embryophyta</taxon>
        <taxon>Tracheophyta</taxon>
        <taxon>Spermatophyta</taxon>
        <taxon>Magnoliopsida</taxon>
        <taxon>Ranunculales</taxon>
        <taxon>Ranunculaceae</taxon>
        <taxon>Coptidoideae</taxon>
        <taxon>Coptis</taxon>
    </lineage>
</organism>
<keyword evidence="3" id="KW-1185">Reference proteome</keyword>
<dbReference type="EMBL" id="JADFTS010000002">
    <property type="protein sequence ID" value="KAF9622716.1"/>
    <property type="molecule type" value="Genomic_DNA"/>
</dbReference>
<protein>
    <submittedName>
        <fullName evidence="2">Uncharacterized protein</fullName>
    </submittedName>
</protein>
<dbReference type="Proteomes" id="UP000631114">
    <property type="component" value="Unassembled WGS sequence"/>
</dbReference>
<evidence type="ECO:0000256" key="1">
    <source>
        <dbReference type="SAM" id="MobiDB-lite"/>
    </source>
</evidence>
<evidence type="ECO:0000313" key="2">
    <source>
        <dbReference type="EMBL" id="KAF9622716.1"/>
    </source>
</evidence>
<name>A0A835IS64_9MAGN</name>
<feature type="region of interest" description="Disordered" evidence="1">
    <location>
        <begin position="46"/>
        <end position="92"/>
    </location>
</feature>
<sequence>MFNNQLRLHNLMLWQLNPRWVEILIAQLYLHLVGMGAEFTQHLSKSQRKKLKRKQRQQGTKEHGETSEHFEDAQPEPQHQSDGEFSEDIDHQESSVNEALVTAIVPFVSEVPLRCEVNISNNFSTLDSEDNVLEMQDELVREAGFVSGRWGDQVEMALVQLPVKRGRGRPKKGEDKVKL</sequence>
<accession>A0A835IS64</accession>
<proteinExistence type="predicted"/>
<feature type="compositionally biased region" description="Basic and acidic residues" evidence="1">
    <location>
        <begin position="59"/>
        <end position="72"/>
    </location>
</feature>
<gene>
    <name evidence="2" type="ORF">IFM89_032896</name>
</gene>
<evidence type="ECO:0000313" key="3">
    <source>
        <dbReference type="Proteomes" id="UP000631114"/>
    </source>
</evidence>
<reference evidence="2 3" key="1">
    <citation type="submission" date="2020-10" db="EMBL/GenBank/DDBJ databases">
        <title>The Coptis chinensis genome and diversification of protoberbering-type alkaloids.</title>
        <authorList>
            <person name="Wang B."/>
            <person name="Shu S."/>
            <person name="Song C."/>
            <person name="Liu Y."/>
        </authorList>
    </citation>
    <scope>NUCLEOTIDE SEQUENCE [LARGE SCALE GENOMIC DNA]</scope>
    <source>
        <strain evidence="2">HL-2020</strain>
        <tissue evidence="2">Leaf</tissue>
    </source>
</reference>
<dbReference type="AlphaFoldDB" id="A0A835IS64"/>
<comment type="caution">
    <text evidence="2">The sequence shown here is derived from an EMBL/GenBank/DDBJ whole genome shotgun (WGS) entry which is preliminary data.</text>
</comment>
<feature type="compositionally biased region" description="Basic residues" evidence="1">
    <location>
        <begin position="46"/>
        <end position="56"/>
    </location>
</feature>